<protein>
    <recommendedName>
        <fullName evidence="4">J domain-containing protein</fullName>
    </recommendedName>
</protein>
<dbReference type="FunFam" id="2.60.260.20:FF:000013">
    <property type="entry name" value="DnaJ subfamily B member 11"/>
    <property type="match status" value="1"/>
</dbReference>
<dbReference type="SUPFAM" id="SSF49493">
    <property type="entry name" value="HSP40/DnaJ peptide-binding domain"/>
    <property type="match status" value="2"/>
</dbReference>
<proteinExistence type="predicted"/>
<evidence type="ECO:0000256" key="3">
    <source>
        <dbReference type="SAM" id="SignalP"/>
    </source>
</evidence>
<gene>
    <name evidence="5" type="ORF">DSTB1V02_LOCUS903</name>
</gene>
<dbReference type="GO" id="GO:0006457">
    <property type="term" value="P:protein folding"/>
    <property type="evidence" value="ECO:0007669"/>
    <property type="project" value="InterPro"/>
</dbReference>
<feature type="chain" id="PRO_5036402377" description="J domain-containing protein" evidence="3">
    <location>
        <begin position="24"/>
        <end position="357"/>
    </location>
</feature>
<dbReference type="OrthoDB" id="550424at2759"/>
<reference evidence="5" key="1">
    <citation type="submission" date="2020-11" db="EMBL/GenBank/DDBJ databases">
        <authorList>
            <person name="Tran Van P."/>
        </authorList>
    </citation>
    <scope>NUCLEOTIDE SEQUENCE</scope>
</reference>
<dbReference type="InterPro" id="IPR002939">
    <property type="entry name" value="DnaJ_C"/>
</dbReference>
<dbReference type="Gene3D" id="2.60.260.20">
    <property type="entry name" value="Urease metallochaperone UreE, N-terminal domain"/>
    <property type="match status" value="2"/>
</dbReference>
<dbReference type="GO" id="GO:0051082">
    <property type="term" value="F:unfolded protein binding"/>
    <property type="evidence" value="ECO:0007669"/>
    <property type="project" value="InterPro"/>
</dbReference>
<dbReference type="AlphaFoldDB" id="A0A7R8WZF8"/>
<dbReference type="EMBL" id="LR899590">
    <property type="protein sequence ID" value="CAD7240901.1"/>
    <property type="molecule type" value="Genomic_DNA"/>
</dbReference>
<keyword evidence="6" id="KW-1185">Reference proteome</keyword>
<evidence type="ECO:0000259" key="4">
    <source>
        <dbReference type="PROSITE" id="PS50076"/>
    </source>
</evidence>
<dbReference type="SMART" id="SM00271">
    <property type="entry name" value="DnaJ"/>
    <property type="match status" value="1"/>
</dbReference>
<dbReference type="PANTHER" id="PTHR44298:SF1">
    <property type="entry name" value="DNAJ HOMOLOG SUBFAMILY B MEMBER 11"/>
    <property type="match status" value="1"/>
</dbReference>
<dbReference type="PROSITE" id="PS00636">
    <property type="entry name" value="DNAJ_1"/>
    <property type="match status" value="1"/>
</dbReference>
<feature type="signal peptide" evidence="3">
    <location>
        <begin position="1"/>
        <end position="23"/>
    </location>
</feature>
<dbReference type="SUPFAM" id="SSF46565">
    <property type="entry name" value="Chaperone J-domain"/>
    <property type="match status" value="1"/>
</dbReference>
<evidence type="ECO:0000256" key="2">
    <source>
        <dbReference type="ARBA" id="ARBA00023180"/>
    </source>
</evidence>
<accession>A0A7R8WZF8</accession>
<dbReference type="InterPro" id="IPR036869">
    <property type="entry name" value="J_dom_sf"/>
</dbReference>
<feature type="domain" description="J" evidence="4">
    <location>
        <begin position="26"/>
        <end position="91"/>
    </location>
</feature>
<dbReference type="PROSITE" id="PS50076">
    <property type="entry name" value="DNAJ_2"/>
    <property type="match status" value="1"/>
</dbReference>
<name>A0A7R8WZF8_9CRUS</name>
<dbReference type="PRINTS" id="PR00625">
    <property type="entry name" value="JDOMAIN"/>
</dbReference>
<evidence type="ECO:0000313" key="5">
    <source>
        <dbReference type="EMBL" id="CAD7240901.1"/>
    </source>
</evidence>
<dbReference type="InterPro" id="IPR051736">
    <property type="entry name" value="DnaJ-B11-like"/>
</dbReference>
<dbReference type="Gene3D" id="1.10.287.110">
    <property type="entry name" value="DnaJ domain"/>
    <property type="match status" value="1"/>
</dbReference>
<dbReference type="InterPro" id="IPR008971">
    <property type="entry name" value="HSP40/DnaJ_pept-bd"/>
</dbReference>
<keyword evidence="2" id="KW-0325">Glycoprotein</keyword>
<dbReference type="PANTHER" id="PTHR44298">
    <property type="entry name" value="DNAJ HOMOLOG SUBFAMILY B MEMBER 11"/>
    <property type="match status" value="1"/>
</dbReference>
<dbReference type="InterPro" id="IPR001623">
    <property type="entry name" value="DnaJ_domain"/>
</dbReference>
<keyword evidence="1 3" id="KW-0732">Signal</keyword>
<dbReference type="Pfam" id="PF00226">
    <property type="entry name" value="DnaJ"/>
    <property type="match status" value="1"/>
</dbReference>
<dbReference type="FunFam" id="1.10.287.110:FF:000040">
    <property type="entry name" value="dnaJ homolog subfamily B member 11"/>
    <property type="match status" value="1"/>
</dbReference>
<dbReference type="InterPro" id="IPR018253">
    <property type="entry name" value="DnaJ_domain_CS"/>
</dbReference>
<sequence length="357" mass="40536">MAPVSVWLLFSVILVISLHAIDAGRDFYSILGVPKSATTNQIKKAYRKLAKELHPDKNKDDSDADEKFKDLGAAYEALSDPEKRETYDRCGEECLQKEGMGGGGMDPFASFFGDFGFGFGFGGQERGHEVARGADIAMDLWVTLEELYSGNFVEVVRNKPVIKPARGTRKCNCRPEMVTRQLGPGRFQMTQQTVCDECPNVRLENEERVLEVEVEPGMVDGQEHRFVAEGEPHIDGEPGDLLFVVRTHPHDRFHRKGDDLYTNVTISLQDALTGFEMDIEHLDGHKVHIKREKVTWPGARIRRKGEGMPNYENNNLYGMLYITFDIEFPKKDFTEEEKEELRKILNQDSVNKVYNGL</sequence>
<dbReference type="CDD" id="cd06257">
    <property type="entry name" value="DnaJ"/>
    <property type="match status" value="1"/>
</dbReference>
<dbReference type="Pfam" id="PF01556">
    <property type="entry name" value="DnaJ_C"/>
    <property type="match status" value="1"/>
</dbReference>
<dbReference type="EMBL" id="CAJPEV010000073">
    <property type="protein sequence ID" value="CAG0880095.1"/>
    <property type="molecule type" value="Genomic_DNA"/>
</dbReference>
<dbReference type="GO" id="GO:0005783">
    <property type="term" value="C:endoplasmic reticulum"/>
    <property type="evidence" value="ECO:0007669"/>
    <property type="project" value="TreeGrafter"/>
</dbReference>
<dbReference type="GO" id="GO:0051787">
    <property type="term" value="F:misfolded protein binding"/>
    <property type="evidence" value="ECO:0007669"/>
    <property type="project" value="TreeGrafter"/>
</dbReference>
<dbReference type="CDD" id="cd10747">
    <property type="entry name" value="DnaJ_C"/>
    <property type="match status" value="1"/>
</dbReference>
<dbReference type="Proteomes" id="UP000677054">
    <property type="component" value="Unassembled WGS sequence"/>
</dbReference>
<evidence type="ECO:0000313" key="6">
    <source>
        <dbReference type="Proteomes" id="UP000677054"/>
    </source>
</evidence>
<evidence type="ECO:0000256" key="1">
    <source>
        <dbReference type="ARBA" id="ARBA00022729"/>
    </source>
</evidence>
<organism evidence="5">
    <name type="scientific">Darwinula stevensoni</name>
    <dbReference type="NCBI Taxonomy" id="69355"/>
    <lineage>
        <taxon>Eukaryota</taxon>
        <taxon>Metazoa</taxon>
        <taxon>Ecdysozoa</taxon>
        <taxon>Arthropoda</taxon>
        <taxon>Crustacea</taxon>
        <taxon>Oligostraca</taxon>
        <taxon>Ostracoda</taxon>
        <taxon>Podocopa</taxon>
        <taxon>Podocopida</taxon>
        <taxon>Darwinulocopina</taxon>
        <taxon>Darwinuloidea</taxon>
        <taxon>Darwinulidae</taxon>
        <taxon>Darwinula</taxon>
    </lineage>
</organism>